<keyword evidence="2" id="KW-1185">Reference proteome</keyword>
<sequence>MGEVLGIASSITALIENIVTVIKHLKDVKNAPKERDDFLMELQHLEVCLISLELTIQRSTKDNLWLRTLDRLQDMFKEFLELLDGFKIKLKAGSSRLKKFLRRMDWTMTKESVMEDLGRIARFRNFILFAELKDSLLTLVIQETLDDIEDHVDDILENTEVVPARYPC</sequence>
<evidence type="ECO:0000313" key="2">
    <source>
        <dbReference type="Proteomes" id="UP001175227"/>
    </source>
</evidence>
<dbReference type="AlphaFoldDB" id="A0AA39TP81"/>
<accession>A0AA39TP81</accession>
<organism evidence="1 2">
    <name type="scientific">Armillaria novae-zelandiae</name>
    <dbReference type="NCBI Taxonomy" id="153914"/>
    <lineage>
        <taxon>Eukaryota</taxon>
        <taxon>Fungi</taxon>
        <taxon>Dikarya</taxon>
        <taxon>Basidiomycota</taxon>
        <taxon>Agaricomycotina</taxon>
        <taxon>Agaricomycetes</taxon>
        <taxon>Agaricomycetidae</taxon>
        <taxon>Agaricales</taxon>
        <taxon>Marasmiineae</taxon>
        <taxon>Physalacriaceae</taxon>
        <taxon>Armillaria</taxon>
    </lineage>
</organism>
<proteinExistence type="predicted"/>
<gene>
    <name evidence="1" type="ORF">IW261DRAFT_1427010</name>
</gene>
<comment type="caution">
    <text evidence="1">The sequence shown here is derived from an EMBL/GenBank/DDBJ whole genome shotgun (WGS) entry which is preliminary data.</text>
</comment>
<dbReference type="Proteomes" id="UP001175227">
    <property type="component" value="Unassembled WGS sequence"/>
</dbReference>
<reference evidence="1" key="1">
    <citation type="submission" date="2023-06" db="EMBL/GenBank/DDBJ databases">
        <authorList>
            <consortium name="Lawrence Berkeley National Laboratory"/>
            <person name="Ahrendt S."/>
            <person name="Sahu N."/>
            <person name="Indic B."/>
            <person name="Wong-Bajracharya J."/>
            <person name="Merenyi Z."/>
            <person name="Ke H.-M."/>
            <person name="Monk M."/>
            <person name="Kocsube S."/>
            <person name="Drula E."/>
            <person name="Lipzen A."/>
            <person name="Balint B."/>
            <person name="Henrissat B."/>
            <person name="Andreopoulos B."/>
            <person name="Martin F.M."/>
            <person name="Harder C.B."/>
            <person name="Rigling D."/>
            <person name="Ford K.L."/>
            <person name="Foster G.D."/>
            <person name="Pangilinan J."/>
            <person name="Papanicolaou A."/>
            <person name="Barry K."/>
            <person name="LaButti K."/>
            <person name="Viragh M."/>
            <person name="Koriabine M."/>
            <person name="Yan M."/>
            <person name="Riley R."/>
            <person name="Champramary S."/>
            <person name="Plett K.L."/>
            <person name="Tsai I.J."/>
            <person name="Slot J."/>
            <person name="Sipos G."/>
            <person name="Plett J."/>
            <person name="Nagy L.G."/>
            <person name="Grigoriev I.V."/>
        </authorList>
    </citation>
    <scope>NUCLEOTIDE SEQUENCE</scope>
    <source>
        <strain evidence="1">ICMP 16352</strain>
    </source>
</reference>
<dbReference type="EMBL" id="JAUEPR010000088">
    <property type="protein sequence ID" value="KAK0465807.1"/>
    <property type="molecule type" value="Genomic_DNA"/>
</dbReference>
<evidence type="ECO:0000313" key="1">
    <source>
        <dbReference type="EMBL" id="KAK0465807.1"/>
    </source>
</evidence>
<protein>
    <submittedName>
        <fullName evidence="1">Uncharacterized protein</fullName>
    </submittedName>
</protein>
<name>A0AA39TP81_9AGAR</name>